<dbReference type="Proteomes" id="UP001178507">
    <property type="component" value="Unassembled WGS sequence"/>
</dbReference>
<proteinExistence type="predicted"/>
<gene>
    <name evidence="3" type="ORF">EVOR1521_LOCUS2780</name>
</gene>
<dbReference type="InterPro" id="IPR046341">
    <property type="entry name" value="SET_dom_sf"/>
</dbReference>
<accession>A0AA36HQQ2</accession>
<feature type="domain" description="SET" evidence="2">
    <location>
        <begin position="72"/>
        <end position="231"/>
    </location>
</feature>
<feature type="region of interest" description="Disordered" evidence="1">
    <location>
        <begin position="288"/>
        <end position="312"/>
    </location>
</feature>
<comment type="caution">
    <text evidence="3">The sequence shown here is derived from an EMBL/GenBank/DDBJ whole genome shotgun (WGS) entry which is preliminary data.</text>
</comment>
<dbReference type="Gene3D" id="2.170.270.10">
    <property type="entry name" value="SET domain"/>
    <property type="match status" value="1"/>
</dbReference>
<dbReference type="AlphaFoldDB" id="A0AA36HQQ2"/>
<evidence type="ECO:0000259" key="2">
    <source>
        <dbReference type="PROSITE" id="PS50280"/>
    </source>
</evidence>
<dbReference type="PANTHER" id="PTHR47332:SF4">
    <property type="entry name" value="SET DOMAIN-CONTAINING PROTEIN 5"/>
    <property type="match status" value="1"/>
</dbReference>
<dbReference type="InterPro" id="IPR053185">
    <property type="entry name" value="SET_domain_protein"/>
</dbReference>
<keyword evidence="4" id="KW-1185">Reference proteome</keyword>
<evidence type="ECO:0000256" key="1">
    <source>
        <dbReference type="SAM" id="MobiDB-lite"/>
    </source>
</evidence>
<dbReference type="CDD" id="cd20071">
    <property type="entry name" value="SET_SMYD"/>
    <property type="match status" value="1"/>
</dbReference>
<feature type="compositionally biased region" description="Acidic residues" evidence="1">
    <location>
        <begin position="288"/>
        <end position="307"/>
    </location>
</feature>
<dbReference type="SUPFAM" id="SSF82199">
    <property type="entry name" value="SET domain"/>
    <property type="match status" value="1"/>
</dbReference>
<protein>
    <recommendedName>
        <fullName evidence="2">SET domain-containing protein</fullName>
    </recommendedName>
</protein>
<name>A0AA36HQQ2_9DINO</name>
<dbReference type="PROSITE" id="PS50280">
    <property type="entry name" value="SET"/>
    <property type="match status" value="1"/>
</dbReference>
<dbReference type="SMART" id="SM00317">
    <property type="entry name" value="SET"/>
    <property type="match status" value="1"/>
</dbReference>
<sequence>MQPQLLSLPGHNLGLVCSPVVSARCTRSARSAGARPDVGGSGSFVAAWPWVTACVAAAQCCSRLTRQAQADSALRKARVQSRGRKGLGVVATEPLERGELILEEAPLLTFQDQSFDVLFGDLQEILADDRAFEHWDESLKQSVQSNFSEESASKFWDLADTCGEEKTALGIARTNALGLTDESAGLFLNLSRFNHSCRPNVHHSWQEDRGIQVLKAVRDIPQGEELCISYLSFLTLCAPRRERLGELSDRFGFDCECEACARSSANSDWQRERLSQLCAAFAEEKAEDEVKEGIEGEGEEGSSEGEEGSERKGERDAIWLNLRRRMPLFFEVQAEELTRLSQELERPASAAETVVERLELKEALRETVALVDAELNGSPAAKALVFFGAFRHACQAGRGGAAKSLVRAAWRQAVLAEGGDAWRARRLAILGERANAQRALSKCFEP</sequence>
<evidence type="ECO:0000313" key="3">
    <source>
        <dbReference type="EMBL" id="CAJ1372774.1"/>
    </source>
</evidence>
<reference evidence="3" key="1">
    <citation type="submission" date="2023-08" db="EMBL/GenBank/DDBJ databases">
        <authorList>
            <person name="Chen Y."/>
            <person name="Shah S."/>
            <person name="Dougan E. K."/>
            <person name="Thang M."/>
            <person name="Chan C."/>
        </authorList>
    </citation>
    <scope>NUCLEOTIDE SEQUENCE</scope>
</reference>
<organism evidence="3 4">
    <name type="scientific">Effrenium voratum</name>
    <dbReference type="NCBI Taxonomy" id="2562239"/>
    <lineage>
        <taxon>Eukaryota</taxon>
        <taxon>Sar</taxon>
        <taxon>Alveolata</taxon>
        <taxon>Dinophyceae</taxon>
        <taxon>Suessiales</taxon>
        <taxon>Symbiodiniaceae</taxon>
        <taxon>Effrenium</taxon>
    </lineage>
</organism>
<dbReference type="Pfam" id="PF00856">
    <property type="entry name" value="SET"/>
    <property type="match status" value="1"/>
</dbReference>
<dbReference type="PANTHER" id="PTHR47332">
    <property type="entry name" value="SET DOMAIN-CONTAINING PROTEIN 5"/>
    <property type="match status" value="1"/>
</dbReference>
<dbReference type="EMBL" id="CAUJNA010000155">
    <property type="protein sequence ID" value="CAJ1372774.1"/>
    <property type="molecule type" value="Genomic_DNA"/>
</dbReference>
<evidence type="ECO:0000313" key="4">
    <source>
        <dbReference type="Proteomes" id="UP001178507"/>
    </source>
</evidence>
<dbReference type="InterPro" id="IPR001214">
    <property type="entry name" value="SET_dom"/>
</dbReference>